<feature type="transmembrane region" description="Helical" evidence="2">
    <location>
        <begin position="242"/>
        <end position="265"/>
    </location>
</feature>
<feature type="transmembrane region" description="Helical" evidence="2">
    <location>
        <begin position="60"/>
        <end position="81"/>
    </location>
</feature>
<feature type="transmembrane region" description="Helical" evidence="2">
    <location>
        <begin position="277"/>
        <end position="294"/>
    </location>
</feature>
<reference evidence="3 4" key="1">
    <citation type="submission" date="2018-06" db="EMBL/GenBank/DDBJ databases">
        <title>Comparative analysis of microorganisms from saline springs in Andes Mountain Range, Colombia.</title>
        <authorList>
            <person name="Rubin E."/>
        </authorList>
    </citation>
    <scope>NUCLEOTIDE SEQUENCE [LARGE SCALE GENOMIC DNA]</scope>
    <source>
        <strain evidence="3 4">USBA-857</strain>
    </source>
</reference>
<sequence length="296" mass="32765">MSGTVPERFGREAAGQRSTRRPPSKRATMSHWTGWGQWLALITMTVDHITRYLLPDSWDAGWASSSIGRIAFPLFSAMVAWHGLFNTRSPLRYAKRILIIGLIAQLPYMTMPRDGFQLNICFTLAAGLAAGILLRDLVFRDRSFYRGAFQHHPHHDRPLDQPRKALAPPGLAIASLIMLGLAWWVLGNWVEYGHLGLAMIPLYMLAFAGLGDPGTGRLTGLAAAASALPVLLNAGLMNSSEMAKGFTVATSLTLVMLAAGAWRWVPRVIYAMPRRLWLAWYPGHFAVIALLLHWPS</sequence>
<dbReference type="EMBL" id="QLSX01000003">
    <property type="protein sequence ID" value="RAR62958.1"/>
    <property type="molecule type" value="Genomic_DNA"/>
</dbReference>
<gene>
    <name evidence="3" type="ORF">BCL93_103191</name>
</gene>
<evidence type="ECO:0000313" key="4">
    <source>
        <dbReference type="Proteomes" id="UP000249700"/>
    </source>
</evidence>
<comment type="caution">
    <text evidence="3">The sequence shown here is derived from an EMBL/GenBank/DDBJ whole genome shotgun (WGS) entry which is preliminary data.</text>
</comment>
<feature type="transmembrane region" description="Helical" evidence="2">
    <location>
        <begin position="192"/>
        <end position="211"/>
    </location>
</feature>
<name>A0A328Y1L0_9GAMM</name>
<protein>
    <submittedName>
        <fullName evidence="3">TraX protein</fullName>
    </submittedName>
</protein>
<evidence type="ECO:0000256" key="2">
    <source>
        <dbReference type="SAM" id="Phobius"/>
    </source>
</evidence>
<dbReference type="AlphaFoldDB" id="A0A328Y1L0"/>
<feature type="region of interest" description="Disordered" evidence="1">
    <location>
        <begin position="1"/>
        <end position="28"/>
    </location>
</feature>
<keyword evidence="2" id="KW-0812">Transmembrane</keyword>
<evidence type="ECO:0000256" key="1">
    <source>
        <dbReference type="SAM" id="MobiDB-lite"/>
    </source>
</evidence>
<feature type="transmembrane region" description="Helical" evidence="2">
    <location>
        <begin position="165"/>
        <end position="186"/>
    </location>
</feature>
<dbReference type="InterPro" id="IPR008875">
    <property type="entry name" value="TraX"/>
</dbReference>
<dbReference type="Proteomes" id="UP000249700">
    <property type="component" value="Unassembled WGS sequence"/>
</dbReference>
<keyword evidence="2" id="KW-0472">Membrane</keyword>
<dbReference type="Pfam" id="PF05857">
    <property type="entry name" value="TraX"/>
    <property type="match status" value="1"/>
</dbReference>
<feature type="transmembrane region" description="Helical" evidence="2">
    <location>
        <begin position="116"/>
        <end position="134"/>
    </location>
</feature>
<organism evidence="3 4">
    <name type="scientific">Onishia taeanensis</name>
    <dbReference type="NCBI Taxonomy" id="284577"/>
    <lineage>
        <taxon>Bacteria</taxon>
        <taxon>Pseudomonadati</taxon>
        <taxon>Pseudomonadota</taxon>
        <taxon>Gammaproteobacteria</taxon>
        <taxon>Oceanospirillales</taxon>
        <taxon>Halomonadaceae</taxon>
        <taxon>Onishia</taxon>
    </lineage>
</organism>
<keyword evidence="2" id="KW-1133">Transmembrane helix</keyword>
<accession>A0A328Y1L0</accession>
<evidence type="ECO:0000313" key="3">
    <source>
        <dbReference type="EMBL" id="RAR62958.1"/>
    </source>
</evidence>
<proteinExistence type="predicted"/>